<feature type="domain" description="Carboxyltransferase" evidence="5">
    <location>
        <begin position="1"/>
        <end position="200"/>
    </location>
</feature>
<dbReference type="eggNOG" id="COG2049">
    <property type="taxonomic scope" value="Bacteria"/>
</dbReference>
<dbReference type="PANTHER" id="PTHR43309">
    <property type="entry name" value="5-OXOPROLINASE SUBUNIT C"/>
    <property type="match status" value="1"/>
</dbReference>
<dbReference type="RefSeq" id="WP_024463381.1">
    <property type="nucleotide sequence ID" value="NZ_CP062939.1"/>
</dbReference>
<evidence type="ECO:0000313" key="7">
    <source>
        <dbReference type="EMBL" id="KFJ04110.1"/>
    </source>
</evidence>
<dbReference type="InterPro" id="IPR052708">
    <property type="entry name" value="PxpC"/>
</dbReference>
<gene>
    <name evidence="7" type="ORF">BISU_1148</name>
</gene>
<organism evidence="7 8">
    <name type="scientific">Bifidobacterium subtile</name>
    <dbReference type="NCBI Taxonomy" id="77635"/>
    <lineage>
        <taxon>Bacteria</taxon>
        <taxon>Bacillati</taxon>
        <taxon>Actinomycetota</taxon>
        <taxon>Actinomycetes</taxon>
        <taxon>Bifidobacteriales</taxon>
        <taxon>Bifidobacteriaceae</taxon>
        <taxon>Bifidobacterium</taxon>
    </lineage>
</organism>
<sequence length="638" mass="66719">MRFLNVGTSALLVELDAGDAHDVMSLFDAISQRQREGDSCLARLTEIVPAARTLLVRFEPLEVSRMSIEHAIRDLRSDKPQSARESRTVDVPVIYDGEDLDAVAAMLGISPQQLVERHTSCSWTAAFVGFAPGFAYLTGDDPLFNVPRRQEPRLRVPAGSVGLAGAYSGVYPRASSGGWQLIGFTPVALWDERHDPPALIQPGDSVRFCVSHERIGAVGGSNRSAADGTDADADSSAAANRVGIAARQGRQGQQTTRRRAGSAPTPVLVHGLRVVRPGAFAIFEDDGRTAASMGVTASGAADPTALHRANALVGNPAGTPAIEIAGGGACFAAIGEAVVALAGARAPIIICGKDGSFTAIARQEAFILNDGDSVELGTLRDGLRDYLAVQGGFAVEQVLGSASGDTMSHIGPGPIRADDFLGFTDEPHTITGHGVDWSRLPARGSVTELTAALGPRDDWFTAQAIDDLLGQCWSVTTRSDRVGLRLNAERPLERIVTRELDSEGTVAGAIEVPGNGQPVLFLRDHPVTGGYPVIAVLDPDSLALAGQLPAGALVRFRVPGRDPGTAADGAADSVSVSMGVEGDGMDTAGMNTDAMNADRAGVDRLDADPHGADCNGAERTGNQQDIQQTDRQQAKKAA</sequence>
<keyword evidence="3" id="KW-0067">ATP-binding</keyword>
<dbReference type="PANTHER" id="PTHR43309:SF3">
    <property type="entry name" value="5-OXOPROLINASE SUBUNIT C"/>
    <property type="match status" value="1"/>
</dbReference>
<dbReference type="EC" id="3.5.1.54" evidence="7"/>
<evidence type="ECO:0000256" key="1">
    <source>
        <dbReference type="ARBA" id="ARBA00022741"/>
    </source>
</evidence>
<dbReference type="InterPro" id="IPR010016">
    <property type="entry name" value="PxpB"/>
</dbReference>
<proteinExistence type="predicted"/>
<feature type="compositionally biased region" description="Low complexity" evidence="4">
    <location>
        <begin position="566"/>
        <end position="577"/>
    </location>
</feature>
<dbReference type="NCBIfam" id="TIGR00370">
    <property type="entry name" value="5-oxoprolinase subunit PxpB"/>
    <property type="match status" value="1"/>
</dbReference>
<feature type="region of interest" description="Disordered" evidence="4">
    <location>
        <begin position="563"/>
        <end position="638"/>
    </location>
</feature>
<name>A0A087E8K9_9BIFI</name>
<dbReference type="GO" id="GO:0005524">
    <property type="term" value="F:ATP binding"/>
    <property type="evidence" value="ECO:0007669"/>
    <property type="project" value="UniProtKB-KW"/>
</dbReference>
<dbReference type="Gene3D" id="2.40.100.10">
    <property type="entry name" value="Cyclophilin-like"/>
    <property type="match status" value="2"/>
</dbReference>
<dbReference type="SUPFAM" id="SSF160467">
    <property type="entry name" value="PH0987 N-terminal domain-like"/>
    <property type="match status" value="1"/>
</dbReference>
<dbReference type="SUPFAM" id="SSF50891">
    <property type="entry name" value="Cyclophilin-like"/>
    <property type="match status" value="2"/>
</dbReference>
<comment type="caution">
    <text evidence="7">The sequence shown here is derived from an EMBL/GenBank/DDBJ whole genome shotgun (WGS) entry which is preliminary data.</text>
</comment>
<accession>A0A087E8K9</accession>
<feature type="compositionally biased region" description="Basic and acidic residues" evidence="4">
    <location>
        <begin position="600"/>
        <end position="611"/>
    </location>
</feature>
<dbReference type="Gene3D" id="3.30.1360.40">
    <property type="match status" value="1"/>
</dbReference>
<evidence type="ECO:0000256" key="4">
    <source>
        <dbReference type="SAM" id="MobiDB-lite"/>
    </source>
</evidence>
<keyword evidence="7" id="KW-0436">Ligase</keyword>
<evidence type="ECO:0000313" key="8">
    <source>
        <dbReference type="Proteomes" id="UP000029055"/>
    </source>
</evidence>
<dbReference type="eggNOG" id="COG1984">
    <property type="taxonomic scope" value="Bacteria"/>
</dbReference>
<dbReference type="InterPro" id="IPR003833">
    <property type="entry name" value="CT_C_D"/>
</dbReference>
<protein>
    <submittedName>
        <fullName evidence="7">Allophanate hydrolase</fullName>
        <ecNumber evidence="7">3.5.1.54</ecNumber>
        <ecNumber evidence="7">6.3.4.6</ecNumber>
    </submittedName>
</protein>
<feature type="region of interest" description="Disordered" evidence="4">
    <location>
        <begin position="243"/>
        <end position="263"/>
    </location>
</feature>
<dbReference type="InterPro" id="IPR029000">
    <property type="entry name" value="Cyclophilin-like_dom_sf"/>
</dbReference>
<dbReference type="AlphaFoldDB" id="A0A087E8K9"/>
<feature type="compositionally biased region" description="Low complexity" evidence="4">
    <location>
        <begin position="243"/>
        <end position="255"/>
    </location>
</feature>
<evidence type="ECO:0000259" key="6">
    <source>
        <dbReference type="SMART" id="SM00797"/>
    </source>
</evidence>
<dbReference type="GO" id="GO:0004039">
    <property type="term" value="F:allophanate hydrolase activity"/>
    <property type="evidence" value="ECO:0007669"/>
    <property type="project" value="UniProtKB-EC"/>
</dbReference>
<evidence type="ECO:0000259" key="5">
    <source>
        <dbReference type="SMART" id="SM00796"/>
    </source>
</evidence>
<dbReference type="Pfam" id="PF02682">
    <property type="entry name" value="CT_C_D"/>
    <property type="match status" value="1"/>
</dbReference>
<dbReference type="EMBL" id="JGZR01000005">
    <property type="protein sequence ID" value="KFJ04110.1"/>
    <property type="molecule type" value="Genomic_DNA"/>
</dbReference>
<dbReference type="STRING" id="77635.BISU_1148"/>
<dbReference type="SMART" id="SM00796">
    <property type="entry name" value="AHS1"/>
    <property type="match status" value="1"/>
</dbReference>
<evidence type="ECO:0000256" key="3">
    <source>
        <dbReference type="ARBA" id="ARBA00022840"/>
    </source>
</evidence>
<evidence type="ECO:0000256" key="2">
    <source>
        <dbReference type="ARBA" id="ARBA00022801"/>
    </source>
</evidence>
<dbReference type="InterPro" id="IPR003778">
    <property type="entry name" value="CT_A_B"/>
</dbReference>
<dbReference type="GO" id="GO:0004847">
    <property type="term" value="F:urea carboxylase activity"/>
    <property type="evidence" value="ECO:0007669"/>
    <property type="project" value="UniProtKB-EC"/>
</dbReference>
<dbReference type="EC" id="6.3.4.6" evidence="7"/>
<feature type="domain" description="Carboxyltransferase" evidence="6">
    <location>
        <begin position="292"/>
        <end position="574"/>
    </location>
</feature>
<keyword evidence="1" id="KW-0547">Nucleotide-binding</keyword>
<dbReference type="Pfam" id="PF02626">
    <property type="entry name" value="CT_A_B"/>
    <property type="match status" value="1"/>
</dbReference>
<dbReference type="OrthoDB" id="9768696at2"/>
<dbReference type="Proteomes" id="UP000029055">
    <property type="component" value="Unassembled WGS sequence"/>
</dbReference>
<keyword evidence="8" id="KW-1185">Reference proteome</keyword>
<reference evidence="7 8" key="1">
    <citation type="submission" date="2014-03" db="EMBL/GenBank/DDBJ databases">
        <title>Genomics of Bifidobacteria.</title>
        <authorList>
            <person name="Ventura M."/>
            <person name="Milani C."/>
            <person name="Lugli G.A."/>
        </authorList>
    </citation>
    <scope>NUCLEOTIDE SEQUENCE [LARGE SCALE GENOMIC DNA]</scope>
    <source>
        <strain evidence="7 8">LMG 11597</strain>
    </source>
</reference>
<dbReference type="SMART" id="SM00797">
    <property type="entry name" value="AHS2"/>
    <property type="match status" value="1"/>
</dbReference>
<keyword evidence="2 7" id="KW-0378">Hydrolase</keyword>